<dbReference type="Proteomes" id="UP000295277">
    <property type="component" value="Unassembled WGS sequence"/>
</dbReference>
<dbReference type="GO" id="GO:0005524">
    <property type="term" value="F:ATP binding"/>
    <property type="evidence" value="ECO:0007669"/>
    <property type="project" value="InterPro"/>
</dbReference>
<feature type="domain" description="HPr kinase/phosphorylase C-terminal" evidence="1">
    <location>
        <begin position="7"/>
        <end position="81"/>
    </location>
</feature>
<accession>A0A4R1Z060</accession>
<dbReference type="InterPro" id="IPR027417">
    <property type="entry name" value="P-loop_NTPase"/>
</dbReference>
<comment type="caution">
    <text evidence="2">The sequence shown here is derived from an EMBL/GenBank/DDBJ whole genome shotgun (WGS) entry which is preliminary data.</text>
</comment>
<evidence type="ECO:0000313" key="2">
    <source>
        <dbReference type="EMBL" id="TCM86939.1"/>
    </source>
</evidence>
<keyword evidence="2" id="KW-0808">Transferase</keyword>
<dbReference type="SUPFAM" id="SSF53795">
    <property type="entry name" value="PEP carboxykinase-like"/>
    <property type="match status" value="1"/>
</dbReference>
<dbReference type="AlphaFoldDB" id="A0A4R1Z060"/>
<reference evidence="2 3" key="1">
    <citation type="submission" date="2019-03" db="EMBL/GenBank/DDBJ databases">
        <title>Genomic Encyclopedia of Type Strains, Phase IV (KMG-IV): sequencing the most valuable type-strain genomes for metagenomic binning, comparative biology and taxonomic classification.</title>
        <authorList>
            <person name="Goeker M."/>
        </authorList>
    </citation>
    <scope>NUCLEOTIDE SEQUENCE [LARGE SCALE GENOMIC DNA]</scope>
    <source>
        <strain evidence="2 3">DSM 21153</strain>
    </source>
</reference>
<dbReference type="Pfam" id="PF07475">
    <property type="entry name" value="Hpr_kinase_C"/>
    <property type="match status" value="1"/>
</dbReference>
<dbReference type="EMBL" id="SLVM01000003">
    <property type="protein sequence ID" value="TCM86939.1"/>
    <property type="molecule type" value="Genomic_DNA"/>
</dbReference>
<dbReference type="RefSeq" id="WP_132693452.1">
    <property type="nucleotide sequence ID" value="NZ_SLVM01000003.1"/>
</dbReference>
<evidence type="ECO:0000259" key="1">
    <source>
        <dbReference type="Pfam" id="PF07475"/>
    </source>
</evidence>
<dbReference type="InterPro" id="IPR011104">
    <property type="entry name" value="Hpr_kin/Pase_C"/>
</dbReference>
<keyword evidence="3" id="KW-1185">Reference proteome</keyword>
<keyword evidence="2" id="KW-0418">Kinase</keyword>
<evidence type="ECO:0000313" key="3">
    <source>
        <dbReference type="Proteomes" id="UP000295277"/>
    </source>
</evidence>
<dbReference type="CDD" id="cd01918">
    <property type="entry name" value="HprK_C"/>
    <property type="match status" value="1"/>
</dbReference>
<gene>
    <name evidence="2" type="ORF">EV216_10316</name>
</gene>
<dbReference type="GO" id="GO:0000155">
    <property type="term" value="F:phosphorelay sensor kinase activity"/>
    <property type="evidence" value="ECO:0007669"/>
    <property type="project" value="InterPro"/>
</dbReference>
<organism evidence="2 3">
    <name type="scientific">Rhodovulum steppense</name>
    <dbReference type="NCBI Taxonomy" id="540251"/>
    <lineage>
        <taxon>Bacteria</taxon>
        <taxon>Pseudomonadati</taxon>
        <taxon>Pseudomonadota</taxon>
        <taxon>Alphaproteobacteria</taxon>
        <taxon>Rhodobacterales</taxon>
        <taxon>Paracoccaceae</taxon>
        <taxon>Rhodovulum</taxon>
    </lineage>
</organism>
<dbReference type="OrthoDB" id="8326226at2"/>
<protein>
    <submittedName>
        <fullName evidence="2">Hpr(Ser) kinase/phosphatase</fullName>
    </submittedName>
</protein>
<proteinExistence type="predicted"/>
<sequence length="143" mass="15265">MNTPPPTITLHASCVAIGARAVLILGRSGAGKSALALQMIALGARLVADDRTILTAVPEGLIATAPETIRGLIEARFVGLLRADPCDAAPVALAVDLDQAETERLPTRRETRFLEHPVPLLHRVDRPYFASAILIHLTHGRAE</sequence>
<name>A0A4R1Z060_9RHOB</name>
<dbReference type="GO" id="GO:0006109">
    <property type="term" value="P:regulation of carbohydrate metabolic process"/>
    <property type="evidence" value="ECO:0007669"/>
    <property type="project" value="InterPro"/>
</dbReference>
<dbReference type="Gene3D" id="3.40.50.300">
    <property type="entry name" value="P-loop containing nucleotide triphosphate hydrolases"/>
    <property type="match status" value="1"/>
</dbReference>